<keyword evidence="5" id="KW-0131">Cell cycle</keyword>
<dbReference type="Gene3D" id="1.25.10.10">
    <property type="entry name" value="Leucine-rich Repeat Variant"/>
    <property type="match status" value="1"/>
</dbReference>
<reference evidence="10 11" key="1">
    <citation type="journal article" date="2019" name="Nat. Ecol. Evol.">
        <title>Megaphylogeny resolves global patterns of mushroom evolution.</title>
        <authorList>
            <person name="Varga T."/>
            <person name="Krizsan K."/>
            <person name="Foldi C."/>
            <person name="Dima B."/>
            <person name="Sanchez-Garcia M."/>
            <person name="Sanchez-Ramirez S."/>
            <person name="Szollosi G.J."/>
            <person name="Szarkandi J.G."/>
            <person name="Papp V."/>
            <person name="Albert L."/>
            <person name="Andreopoulos W."/>
            <person name="Angelini C."/>
            <person name="Antonin V."/>
            <person name="Barry K.W."/>
            <person name="Bougher N.L."/>
            <person name="Buchanan P."/>
            <person name="Buyck B."/>
            <person name="Bense V."/>
            <person name="Catcheside P."/>
            <person name="Chovatia M."/>
            <person name="Cooper J."/>
            <person name="Damon W."/>
            <person name="Desjardin D."/>
            <person name="Finy P."/>
            <person name="Geml J."/>
            <person name="Haridas S."/>
            <person name="Hughes K."/>
            <person name="Justo A."/>
            <person name="Karasinski D."/>
            <person name="Kautmanova I."/>
            <person name="Kiss B."/>
            <person name="Kocsube S."/>
            <person name="Kotiranta H."/>
            <person name="LaButti K.M."/>
            <person name="Lechner B.E."/>
            <person name="Liimatainen K."/>
            <person name="Lipzen A."/>
            <person name="Lukacs Z."/>
            <person name="Mihaltcheva S."/>
            <person name="Morgado L.N."/>
            <person name="Niskanen T."/>
            <person name="Noordeloos M.E."/>
            <person name="Ohm R.A."/>
            <person name="Ortiz-Santana B."/>
            <person name="Ovrebo C."/>
            <person name="Racz N."/>
            <person name="Riley R."/>
            <person name="Savchenko A."/>
            <person name="Shiryaev A."/>
            <person name="Soop K."/>
            <person name="Spirin V."/>
            <person name="Szebenyi C."/>
            <person name="Tomsovsky M."/>
            <person name="Tulloss R.E."/>
            <person name="Uehling J."/>
            <person name="Grigoriev I.V."/>
            <person name="Vagvolgyi C."/>
            <person name="Papp T."/>
            <person name="Martin F.M."/>
            <person name="Miettinen O."/>
            <person name="Hibbett D.S."/>
            <person name="Nagy L.G."/>
        </authorList>
    </citation>
    <scope>NUCLEOTIDE SEQUENCE [LARGE SCALE GENOMIC DNA]</scope>
    <source>
        <strain evidence="10 11">CBS 166.37</strain>
    </source>
</reference>
<dbReference type="GO" id="GO:0060090">
    <property type="term" value="F:molecular adaptor activity"/>
    <property type="evidence" value="ECO:0007669"/>
    <property type="project" value="TreeGrafter"/>
</dbReference>
<evidence type="ECO:0000259" key="9">
    <source>
        <dbReference type="Pfam" id="PF21282"/>
    </source>
</evidence>
<evidence type="ECO:0000256" key="6">
    <source>
        <dbReference type="SAM" id="MobiDB-lite"/>
    </source>
</evidence>
<proteinExistence type="inferred from homology"/>
<dbReference type="Pfam" id="PF18122">
    <property type="entry name" value="APC1_C"/>
    <property type="match status" value="1"/>
</dbReference>
<dbReference type="GO" id="GO:0007091">
    <property type="term" value="P:metaphase/anaphase transition of mitotic cell cycle"/>
    <property type="evidence" value="ECO:0007669"/>
    <property type="project" value="TreeGrafter"/>
</dbReference>
<dbReference type="Proteomes" id="UP000308652">
    <property type="component" value="Unassembled WGS sequence"/>
</dbReference>
<dbReference type="InterPro" id="IPR041221">
    <property type="entry name" value="APC1_C"/>
</dbReference>
<evidence type="ECO:0000256" key="2">
    <source>
        <dbReference type="ARBA" id="ARBA00022618"/>
    </source>
</evidence>
<feature type="region of interest" description="Disordered" evidence="6">
    <location>
        <begin position="319"/>
        <end position="340"/>
    </location>
</feature>
<name>A0A5C3LYN4_9AGAR</name>
<dbReference type="STRING" id="68775.A0A5C3LYN4"/>
<evidence type="ECO:0000256" key="1">
    <source>
        <dbReference type="ARBA" id="ARBA00010547"/>
    </source>
</evidence>
<dbReference type="Pfam" id="PF12859">
    <property type="entry name" value="ANAPC1"/>
    <property type="match status" value="1"/>
</dbReference>
<accession>A0A5C3LYN4</accession>
<keyword evidence="11" id="KW-1185">Reference proteome</keyword>
<keyword evidence="4" id="KW-0498">Mitosis</keyword>
<feature type="domain" description="Anaphase-promoting complex subunit 1 beta-sandwich" evidence="9">
    <location>
        <begin position="1582"/>
        <end position="1664"/>
    </location>
</feature>
<evidence type="ECO:0000256" key="4">
    <source>
        <dbReference type="ARBA" id="ARBA00022776"/>
    </source>
</evidence>
<organism evidence="10 11">
    <name type="scientific">Crucibulum laeve</name>
    <dbReference type="NCBI Taxonomy" id="68775"/>
    <lineage>
        <taxon>Eukaryota</taxon>
        <taxon>Fungi</taxon>
        <taxon>Dikarya</taxon>
        <taxon>Basidiomycota</taxon>
        <taxon>Agaricomycotina</taxon>
        <taxon>Agaricomycetes</taxon>
        <taxon>Agaricomycetidae</taxon>
        <taxon>Agaricales</taxon>
        <taxon>Agaricineae</taxon>
        <taxon>Nidulariaceae</taxon>
        <taxon>Crucibulum</taxon>
    </lineage>
</organism>
<dbReference type="GO" id="GO:0070979">
    <property type="term" value="P:protein K11-linked ubiquitination"/>
    <property type="evidence" value="ECO:0007669"/>
    <property type="project" value="TreeGrafter"/>
</dbReference>
<evidence type="ECO:0000256" key="3">
    <source>
        <dbReference type="ARBA" id="ARBA00022737"/>
    </source>
</evidence>
<evidence type="ECO:0000313" key="10">
    <source>
        <dbReference type="EMBL" id="TFK37677.1"/>
    </source>
</evidence>
<feature type="domain" description="Anaphase-promoting complex subunit 1 N-terminal" evidence="7">
    <location>
        <begin position="66"/>
        <end position="210"/>
    </location>
</feature>
<feature type="region of interest" description="Disordered" evidence="6">
    <location>
        <begin position="117"/>
        <end position="157"/>
    </location>
</feature>
<protein>
    <submittedName>
        <fullName evidence="10">Uncharacterized protein</fullName>
    </submittedName>
</protein>
<evidence type="ECO:0000259" key="7">
    <source>
        <dbReference type="Pfam" id="PF12859"/>
    </source>
</evidence>
<dbReference type="OrthoDB" id="26401at2759"/>
<sequence length="1985" mass="219731">MSDSFLKITLQGPELSSAAEFLRTTSRPTCTPSNESKLLHSIRLALRGSDTDLLSSVQSTSLLCGDDPVARQLTWNARNVILSYGGVMKKRWSFPDEAQSIQWACLGELEQTYPSASTPSAAHYTGGSAAPKPSGLDERHTFGPFSRVQNSPKTAPAQPQNVPAIFVFMRSLGMVILENGLNYTFSLPFIVRKAWPISPHGVMLQRVLEPAEILEAEMSGEAALPTIFSFTSPLAEPSAVGLTAGIVGGYDSPPALKDEEENSINTLKSIPPTEMVITTSHRSPASSDDIVVTMDVANRTLSIWRYVYIKPKDAPVPFTRKTTTSKAKARQSMGGAGSRRTSAIFNDMSARIDRLHPVSPKLRSRDPSPTPELFELPVMPPLSSLPGMAPALSTTTTLQSLASATDTVTTSSKWSAVPKKGARRNSLTRNDLSVTLDKMALGGKEIEAPFIPLDNGRMRAAYWMEKLYSQEVPEADATSWREISVALFDNRFDGTAERSLMSICIPKSQTMLLFSVVHAEDKITKIKSLSQIAAVSAVPIRATRESVYDLLFVNPNGGVSLLTHGLREVPLNIDRSALNLQLNSGRMEIDDNTTFGRGKVVGVEDAIHSSATLVFGDGVFEKSWKSRAHFELFPKDSLTKDCIQMLARTIPAEASFHLHATFLKFWAFRNFSSADNMEFNCFTEALYSVFDLPNSGPVASNPWIRLAQSSSHVRFQDDPVLKRLQLPSTPAIQPIITDQHPNKLLAPILYTLHTLAEYLRLRVARFDDILRIAPVICRIALVIRPEWADYWKRLVPDVPIAWPSPTTNVTAHLDDRLAVWPSDMSAVLYGRISAPEWKGSFIDTEHIATRFHTIPSFEYGHCDPLAELHELRMLYTDFCEGRKFTLERCQKAISTMVSRLGPSFLDSLPLGAAAPLREAARTCQLSPPADWPLETYRAIGRNDLAASASDSYDTSSSNGYRPIKEFMNPSRRRKAVSDIVAETKSAAAGEVDAVSGVELNLRDFTDIRFGQDRRLEEVARILCSSIIPTIKILERPELNEHDQTREYQNQVARVAERTLAQPYGRAMYTFGSVANITREAYTIPKLEYSVRIQPLNITVALEPGKLAPESLSWGEFHNGVAAGLRISPTSGGVESSWIAFNKPSELTPEHAGFLLGLGLTGHLKGMLTWHTFSYLTPKHDLTSIAILLGLSAANIGNGNEHVTKLLAVHTPALLPTPNVDLNVSLLTQAAGLFGVGLLYMGTRNRRMAEVCLNQLCRRDLVQPDLSNEHREAYTYAAGLAFGMIMLGKGTTIPADVAFLDRMSVLIHGDANQVQGAKRPPFDINLTSPSATIGLGLMYLRTERQDIADILAIPDTVISLNRIQPGFLLIRTIARSLIMWNSIAPTNEWLIAQIPSTIREAIEMRAKHKNIDDAMELAYYNILAGCCFVVALKFAGTASQDAYVMIVRYFDLFTRLVYSNGPAFDHKIKRSAVRDGLNLISISLSMVMAGTGEISCLRRLRYSYGMYQQAMYVHGFKYGVHVSTYQAMGLLFLGGGRYTLGTSNAAIACMVTAFFPRFHHFSSDNKSFLQALRHMWVLSVEPRCLIARDVDTNEVVYLPVKIAVREEKGDAETQLISPTLIPDVDRITRVRVDTPRYWPFYLDTEGIARHRDVLLKSQTLFVKRRTAFLSYTEDPRGSRSLFVRSGSSTGDAATLDYPQLKDTKTHPASDLSEFITSFSNDILFLAFADHFSRHEGDTPEESLFHTYCHAALLDSILQDKPQTLQTHLTLYLYRNMQPTSRYFHLRLQDLRFASDFYSRVYERRFGGRQDVAAPRPPLVRDTTVLGAMHAIDERLEEVRNRPEFVEILRRYVTGVVLFVEGVPTDPVQVRELAWYLGRNGVPVAAVLVALHRMAHQMHAQCVSNLVGVGAGEGVPMEGATNPTVEGAVSPPVGPVDMRALEGGIKEVLYATGSKMTTVMGTGWSVRSLEEILKAWVAAESGAQVQV</sequence>
<dbReference type="GO" id="GO:0031145">
    <property type="term" value="P:anaphase-promoting complex-dependent catabolic process"/>
    <property type="evidence" value="ECO:0007669"/>
    <property type="project" value="TreeGrafter"/>
</dbReference>
<keyword evidence="3" id="KW-0677">Repeat</keyword>
<comment type="similarity">
    <text evidence="1">Belongs to the APC1 family.</text>
</comment>
<dbReference type="InterPro" id="IPR024990">
    <property type="entry name" value="Apc1"/>
</dbReference>
<dbReference type="GO" id="GO:0051301">
    <property type="term" value="P:cell division"/>
    <property type="evidence" value="ECO:0007669"/>
    <property type="project" value="UniProtKB-KW"/>
</dbReference>
<dbReference type="InterPro" id="IPR011989">
    <property type="entry name" value="ARM-like"/>
</dbReference>
<evidence type="ECO:0000259" key="8">
    <source>
        <dbReference type="Pfam" id="PF18122"/>
    </source>
</evidence>
<evidence type="ECO:0000313" key="11">
    <source>
        <dbReference type="Proteomes" id="UP000308652"/>
    </source>
</evidence>
<dbReference type="InterPro" id="IPR048971">
    <property type="entry name" value="Apc1_3rd"/>
</dbReference>
<dbReference type="GO" id="GO:0005680">
    <property type="term" value="C:anaphase-promoting complex"/>
    <property type="evidence" value="ECO:0007669"/>
    <property type="project" value="InterPro"/>
</dbReference>
<gene>
    <name evidence="10" type="ORF">BDQ12DRAFT_713446</name>
</gene>
<dbReference type="PANTHER" id="PTHR12827:SF3">
    <property type="entry name" value="ANAPHASE-PROMOTING COMPLEX SUBUNIT 1"/>
    <property type="match status" value="1"/>
</dbReference>
<dbReference type="EMBL" id="ML213607">
    <property type="protein sequence ID" value="TFK37677.1"/>
    <property type="molecule type" value="Genomic_DNA"/>
</dbReference>
<dbReference type="PANTHER" id="PTHR12827">
    <property type="entry name" value="MEIOTIC CHECKPOINT REGULATOR TSG24 FAMILY MEMBER"/>
    <property type="match status" value="1"/>
</dbReference>
<dbReference type="Pfam" id="PF21282">
    <property type="entry name" value="APC1_3rd"/>
    <property type="match status" value="1"/>
</dbReference>
<evidence type="ECO:0000256" key="5">
    <source>
        <dbReference type="ARBA" id="ARBA00023306"/>
    </source>
</evidence>
<feature type="compositionally biased region" description="Polar residues" evidence="6">
    <location>
        <begin position="147"/>
        <end position="157"/>
    </location>
</feature>
<feature type="domain" description="Anaphase-promoting complex subunit 1 C-terminal" evidence="8">
    <location>
        <begin position="1712"/>
        <end position="1881"/>
    </location>
</feature>
<keyword evidence="2" id="KW-0132">Cell division</keyword>
<dbReference type="InterPro" id="IPR049255">
    <property type="entry name" value="Apc1_N"/>
</dbReference>